<sequence length="492" mass="56706">MLRQYAKCYILLFIGGYLMPDTSSNLVHIRWVPLLRDLDACAELSFLRWFPRDLDVAAWPLAPRLISYQQSDRDKQEGRLLRWREALDRSDIALFRWTPYNAQDLQAIVPEWIRSHAEIYTWRSAVDIVCFNYVHMHHIDRVLRQYGREQPVPRDSVDVTRFMTSTDRGDNRWWPDTLISWYDGWRARGTREVLVTIHECRDFRGTQEYFTWYVAACRGRFLSRGTRLDDPRWMIVPLDLPVSTIHPRDELTMPEDALARRRRGEQALRRGRRPPVQAVLPRAPPNARDRRQRERMGVVGGLDEVHEEEAEFARQEEPDDGGEHPHVSLAWSPWFDPDLIGSSSMAPPSHSAPVQAVPVSASPDPYMHDSLEISALDDVFDMVRAPELVIIQQAVSYRTARDHRLDPSSSAYVAPPPHRSFHRRCSRTLGYRYGTPPAYYDFMSGPASTTPQTETAPIEPSPPPVHQRPARAVRPPTCGTSGHLYHQGGGYM</sequence>
<dbReference type="PANTHER" id="PTHR46033">
    <property type="entry name" value="PROTEIN MAIN-LIKE 2"/>
    <property type="match status" value="1"/>
</dbReference>
<evidence type="ECO:0000259" key="2">
    <source>
        <dbReference type="Pfam" id="PF10536"/>
    </source>
</evidence>
<dbReference type="InterPro" id="IPR044824">
    <property type="entry name" value="MAIN-like"/>
</dbReference>
<evidence type="ECO:0000256" key="1">
    <source>
        <dbReference type="SAM" id="MobiDB-lite"/>
    </source>
</evidence>
<dbReference type="Proteomes" id="UP001341840">
    <property type="component" value="Unassembled WGS sequence"/>
</dbReference>
<feature type="compositionally biased region" description="Basic and acidic residues" evidence="1">
    <location>
        <begin position="287"/>
        <end position="296"/>
    </location>
</feature>
<feature type="compositionally biased region" description="Polar residues" evidence="1">
    <location>
        <begin position="446"/>
        <end position="455"/>
    </location>
</feature>
<feature type="region of interest" description="Disordered" evidence="1">
    <location>
        <begin position="444"/>
        <end position="482"/>
    </location>
</feature>
<dbReference type="Pfam" id="PF10536">
    <property type="entry name" value="PMD"/>
    <property type="match status" value="1"/>
</dbReference>
<dbReference type="InterPro" id="IPR019557">
    <property type="entry name" value="AminoTfrase-like_pln_mobile"/>
</dbReference>
<feature type="compositionally biased region" description="Basic and acidic residues" evidence="1">
    <location>
        <begin position="311"/>
        <end position="326"/>
    </location>
</feature>
<dbReference type="PANTHER" id="PTHR46033:SF8">
    <property type="entry name" value="PROTEIN MAINTENANCE OF MERISTEMS-LIKE"/>
    <property type="match status" value="1"/>
</dbReference>
<comment type="caution">
    <text evidence="3">The sequence shown here is derived from an EMBL/GenBank/DDBJ whole genome shotgun (WGS) entry which is preliminary data.</text>
</comment>
<reference evidence="3 4" key="1">
    <citation type="journal article" date="2023" name="Plants (Basel)">
        <title>Bridging the Gap: Combining Genomics and Transcriptomics Approaches to Understand Stylosanthes scabra, an Orphan Legume from the Brazilian Caatinga.</title>
        <authorList>
            <person name="Ferreira-Neto J.R.C."/>
            <person name="da Silva M.D."/>
            <person name="Binneck E."/>
            <person name="de Melo N.F."/>
            <person name="da Silva R.H."/>
            <person name="de Melo A.L.T.M."/>
            <person name="Pandolfi V."/>
            <person name="Bustamante F.O."/>
            <person name="Brasileiro-Vidal A.C."/>
            <person name="Benko-Iseppon A.M."/>
        </authorList>
    </citation>
    <scope>NUCLEOTIDE SEQUENCE [LARGE SCALE GENOMIC DNA]</scope>
    <source>
        <tissue evidence="3">Leaves</tissue>
    </source>
</reference>
<feature type="domain" description="Aminotransferase-like plant mobile" evidence="2">
    <location>
        <begin position="62"/>
        <end position="213"/>
    </location>
</feature>
<feature type="region of interest" description="Disordered" evidence="1">
    <location>
        <begin position="259"/>
        <end position="328"/>
    </location>
</feature>
<evidence type="ECO:0000313" key="4">
    <source>
        <dbReference type="Proteomes" id="UP001341840"/>
    </source>
</evidence>
<gene>
    <name evidence="3" type="ORF">PIB30_073852</name>
</gene>
<protein>
    <recommendedName>
        <fullName evidence="2">Aminotransferase-like plant mobile domain-containing protein</fullName>
    </recommendedName>
</protein>
<organism evidence="3 4">
    <name type="scientific">Stylosanthes scabra</name>
    <dbReference type="NCBI Taxonomy" id="79078"/>
    <lineage>
        <taxon>Eukaryota</taxon>
        <taxon>Viridiplantae</taxon>
        <taxon>Streptophyta</taxon>
        <taxon>Embryophyta</taxon>
        <taxon>Tracheophyta</taxon>
        <taxon>Spermatophyta</taxon>
        <taxon>Magnoliopsida</taxon>
        <taxon>eudicotyledons</taxon>
        <taxon>Gunneridae</taxon>
        <taxon>Pentapetalae</taxon>
        <taxon>rosids</taxon>
        <taxon>fabids</taxon>
        <taxon>Fabales</taxon>
        <taxon>Fabaceae</taxon>
        <taxon>Papilionoideae</taxon>
        <taxon>50 kb inversion clade</taxon>
        <taxon>dalbergioids sensu lato</taxon>
        <taxon>Dalbergieae</taxon>
        <taxon>Pterocarpus clade</taxon>
        <taxon>Stylosanthes</taxon>
    </lineage>
</organism>
<proteinExistence type="predicted"/>
<dbReference type="EMBL" id="JASCZI010242560">
    <property type="protein sequence ID" value="MED6211460.1"/>
    <property type="molecule type" value="Genomic_DNA"/>
</dbReference>
<accession>A0ABU6YQ27</accession>
<name>A0ABU6YQ27_9FABA</name>
<evidence type="ECO:0000313" key="3">
    <source>
        <dbReference type="EMBL" id="MED6211460.1"/>
    </source>
</evidence>
<keyword evidence="4" id="KW-1185">Reference proteome</keyword>